<feature type="compositionally biased region" description="Basic and acidic residues" evidence="2">
    <location>
        <begin position="9"/>
        <end position="22"/>
    </location>
</feature>
<accession>A0A0V0QRR6</accession>
<gene>
    <name evidence="3" type="ORF">PPERSA_06441</name>
</gene>
<feature type="compositionally biased region" description="Low complexity" evidence="2">
    <location>
        <begin position="23"/>
        <end position="35"/>
    </location>
</feature>
<proteinExistence type="predicted"/>
<feature type="compositionally biased region" description="Polar residues" evidence="2">
    <location>
        <begin position="928"/>
        <end position="947"/>
    </location>
</feature>
<reference evidence="3 4" key="1">
    <citation type="journal article" date="2015" name="Sci. Rep.">
        <title>Genome of the facultative scuticociliatosis pathogen Pseudocohnilembus persalinus provides insight into its virulence through horizontal gene transfer.</title>
        <authorList>
            <person name="Xiong J."/>
            <person name="Wang G."/>
            <person name="Cheng J."/>
            <person name="Tian M."/>
            <person name="Pan X."/>
            <person name="Warren A."/>
            <person name="Jiang C."/>
            <person name="Yuan D."/>
            <person name="Miao W."/>
        </authorList>
    </citation>
    <scope>NUCLEOTIDE SEQUENCE [LARGE SCALE GENOMIC DNA]</scope>
    <source>
        <strain evidence="3">36N120E</strain>
    </source>
</reference>
<dbReference type="EMBL" id="LDAU01000110">
    <property type="protein sequence ID" value="KRX04807.1"/>
    <property type="molecule type" value="Genomic_DNA"/>
</dbReference>
<feature type="compositionally biased region" description="Polar residues" evidence="2">
    <location>
        <begin position="615"/>
        <end position="645"/>
    </location>
</feature>
<sequence>MSEISNDEEEKHADSDCDKEMNTNKNSTNLHNTNNFSENCKNSQNLLHSKITKQNGQSSQKNNSKNSSIEKKQIQTNSAGKNQQNIRLKKVINNNFLKENGKELDNGSILNSENNDKNPRNRKNLSVNTSFKQEFGNSSNRNRLKNNEKKMKNNEKFLENDDNLSNYSENSQIQYEDDIYEAEDFKHLNENQDSFYEPKTYIKTKLNLDNINLLLKMNMILASFYFEAGKTDQAINLSENMYEKAMLEVICRYKEYLDDFQQTKKRRKFRKSLKITIQILFNLSLFYQQLQHYERAVQAIDLAQYLSETFLSSQDEYKIFVDKVVRETESRLKRYYEESQEINEMVKNLILKDKRWVQLQMIKQEEIDEEQEKHSFKQVVANFQKKFDYNYLSKHLYIKTKFKDNQQEEKQKLRKTLDTIGRIKRSQRCFTASKNQLNSVDFCQFSHQNYHSNNRTQVHESRNSVDMMGQSINRLNSTRRIGYDGQSTNKNHLQRGVTEGMLTSRKMWAENKSQLNLAQLDEQSDKEKYQNNHINNKEKGKNLYMKLWKNIILKNFDVFPLKNYRFIQKERKKKMIKDIKKEQKQKMNKNLQQLQNMVNNNTMSSQNQSTVQNTRNFGINNNNSQVSSIRGKNSRNQNPRPSQRLRAQSLSTIVLAEFQNYKEFQDDGDINEEFDSSFAISEDEKEFKTDEQKMKEERKKSKALIHFVADLYETEKDKGTHFIIQNEFNKSKSVKQKRSLSMNNYNQQKKKNRTEQSQNQLKYQKSTITTSNNSAVEMNNSSKNLLAVSSIIKNMNKKNTNNAEQNSQQFSRSQEDINRSMIYGTQQLGKLFQYVLISRSFVGQMNQLSKSTKYYRCYNRELQNEQGLLSVAMQKYYRTKRDQFQSALKNKQERVEKFVKLLKDKSLDKLKKSIDIQKQNLKNEESEQQLQNQDQVFSQNQTSNQEFTPVKQNSKNYKQSSQSQNFKNLNSRYEMSTQANIYDTQESLNLINSRILRSNLLSQDKFSMGNQRYQNNIMTQPQTAKKEKMIQRQQSALIQEIQDYVK</sequence>
<evidence type="ECO:0000313" key="3">
    <source>
        <dbReference type="EMBL" id="KRX04807.1"/>
    </source>
</evidence>
<dbReference type="InParanoid" id="A0A0V0QRR6"/>
<feature type="region of interest" description="Disordered" evidence="2">
    <location>
        <begin position="1"/>
        <end position="87"/>
    </location>
</feature>
<feature type="coiled-coil region" evidence="1">
    <location>
        <begin position="569"/>
        <end position="600"/>
    </location>
</feature>
<feature type="region of interest" description="Disordered" evidence="2">
    <location>
        <begin position="745"/>
        <end position="775"/>
    </location>
</feature>
<feature type="region of interest" description="Disordered" evidence="2">
    <location>
        <begin position="922"/>
        <end position="963"/>
    </location>
</feature>
<keyword evidence="1" id="KW-0175">Coiled coil</keyword>
<evidence type="ECO:0000313" key="4">
    <source>
        <dbReference type="Proteomes" id="UP000054937"/>
    </source>
</evidence>
<comment type="caution">
    <text evidence="3">The sequence shown here is derived from an EMBL/GenBank/DDBJ whole genome shotgun (WGS) entry which is preliminary data.</text>
</comment>
<dbReference type="Proteomes" id="UP000054937">
    <property type="component" value="Unassembled WGS sequence"/>
</dbReference>
<feature type="compositionally biased region" description="Low complexity" evidence="2">
    <location>
        <begin position="951"/>
        <end position="963"/>
    </location>
</feature>
<feature type="compositionally biased region" description="Low complexity" evidence="2">
    <location>
        <begin position="53"/>
        <end position="67"/>
    </location>
</feature>
<feature type="compositionally biased region" description="Polar residues" evidence="2">
    <location>
        <begin position="755"/>
        <end position="775"/>
    </location>
</feature>
<feature type="compositionally biased region" description="Polar residues" evidence="2">
    <location>
        <begin position="76"/>
        <end position="87"/>
    </location>
</feature>
<feature type="region of interest" description="Disordered" evidence="2">
    <location>
        <begin position="614"/>
        <end position="645"/>
    </location>
</feature>
<feature type="region of interest" description="Disordered" evidence="2">
    <location>
        <begin position="101"/>
        <end position="148"/>
    </location>
</feature>
<keyword evidence="4" id="KW-1185">Reference proteome</keyword>
<dbReference type="AlphaFoldDB" id="A0A0V0QRR6"/>
<name>A0A0V0QRR6_PSEPJ</name>
<evidence type="ECO:0000256" key="2">
    <source>
        <dbReference type="SAM" id="MobiDB-lite"/>
    </source>
</evidence>
<feature type="compositionally biased region" description="Polar residues" evidence="2">
    <location>
        <begin position="124"/>
        <end position="136"/>
    </location>
</feature>
<evidence type="ECO:0000256" key="1">
    <source>
        <dbReference type="SAM" id="Coils"/>
    </source>
</evidence>
<evidence type="ECO:0008006" key="5">
    <source>
        <dbReference type="Google" id="ProtNLM"/>
    </source>
</evidence>
<organism evidence="3 4">
    <name type="scientific">Pseudocohnilembus persalinus</name>
    <name type="common">Ciliate</name>
    <dbReference type="NCBI Taxonomy" id="266149"/>
    <lineage>
        <taxon>Eukaryota</taxon>
        <taxon>Sar</taxon>
        <taxon>Alveolata</taxon>
        <taxon>Ciliophora</taxon>
        <taxon>Intramacronucleata</taxon>
        <taxon>Oligohymenophorea</taxon>
        <taxon>Scuticociliatia</taxon>
        <taxon>Philasterida</taxon>
        <taxon>Pseudocohnilembidae</taxon>
        <taxon>Pseudocohnilembus</taxon>
    </lineage>
</organism>
<feature type="compositionally biased region" description="Polar residues" evidence="2">
    <location>
        <begin position="36"/>
        <end position="47"/>
    </location>
</feature>
<protein>
    <recommendedName>
        <fullName evidence="5">Tetratricopeptide repeat protein</fullName>
    </recommendedName>
</protein>